<dbReference type="PANTHER" id="PTHR37422:SF13">
    <property type="entry name" value="LIPOPOLYSACCHARIDE BIOSYNTHESIS PROTEIN PA4999-RELATED"/>
    <property type="match status" value="1"/>
</dbReference>
<dbReference type="GO" id="GO:0016020">
    <property type="term" value="C:membrane"/>
    <property type="evidence" value="ECO:0007669"/>
    <property type="project" value="UniProtKB-SubCell"/>
</dbReference>
<evidence type="ECO:0000256" key="6">
    <source>
        <dbReference type="SAM" id="Phobius"/>
    </source>
</evidence>
<sequence length="464" mass="49469">MAAPAQAPATARLPGAPPLPGRADGATVAAVFAAVLLIVPARLVLKGLPLSLTPANVVSLGAAVLWLCAQLTLTLGAAKGRNPVRTALFAYFTSMVATYGMSTWGYMDSDELNLSDHSFVLVIATVGLALTVCDGVRDRRRLDFVLRTLVVCGAVISVIAALQFLLSIDLTRFLELPILRYTSEGDSFVLERADLRRVAATTGHPIEFGVTCAILLPLAAHYATRARLRAEPALRWWVCTALIGLGLMFSVSRSAMLSLLVVGVVLFAGWSWRRRLATLLVAAGFLVVIRVTVPGLLGAITGLFTDLGNDESIQYRTHDYAVAAQQIGQHFWLGRGLGTWYAPKHQIFDNQYILSMVETGLLGTVTFAALFVVACYAALRARHLSTDPGDRDLCLTVAACLVVPLVGSLTFDLLSFATVTGLAFVLVGTAGALLRAARSDQRAGRQADQLSPAQASGPTIEVIR</sequence>
<feature type="transmembrane region" description="Helical" evidence="6">
    <location>
        <begin position="57"/>
        <end position="76"/>
    </location>
</feature>
<feature type="transmembrane region" description="Helical" evidence="6">
    <location>
        <begin position="88"/>
        <end position="107"/>
    </location>
</feature>
<dbReference type="RefSeq" id="WP_245956165.1">
    <property type="nucleotide sequence ID" value="NZ_PVNG01000015.1"/>
</dbReference>
<proteinExistence type="predicted"/>
<dbReference type="InterPro" id="IPR051533">
    <property type="entry name" value="WaaL-like"/>
</dbReference>
<gene>
    <name evidence="8" type="ORF">B0I32_115245</name>
</gene>
<keyword evidence="3 6" id="KW-1133">Transmembrane helix</keyword>
<evidence type="ECO:0000256" key="4">
    <source>
        <dbReference type="ARBA" id="ARBA00023136"/>
    </source>
</evidence>
<keyword evidence="8" id="KW-0436">Ligase</keyword>
<dbReference type="GO" id="GO:0016874">
    <property type="term" value="F:ligase activity"/>
    <property type="evidence" value="ECO:0007669"/>
    <property type="project" value="UniProtKB-KW"/>
</dbReference>
<feature type="region of interest" description="Disordered" evidence="5">
    <location>
        <begin position="445"/>
        <end position="464"/>
    </location>
</feature>
<dbReference type="InterPro" id="IPR007016">
    <property type="entry name" value="O-antigen_ligase-rel_domated"/>
</dbReference>
<evidence type="ECO:0000313" key="9">
    <source>
        <dbReference type="Proteomes" id="UP000238312"/>
    </source>
</evidence>
<evidence type="ECO:0000259" key="7">
    <source>
        <dbReference type="Pfam" id="PF04932"/>
    </source>
</evidence>
<dbReference type="Pfam" id="PF04932">
    <property type="entry name" value="Wzy_C"/>
    <property type="match status" value="1"/>
</dbReference>
<protein>
    <submittedName>
        <fullName evidence="8">O-antigen ligase</fullName>
    </submittedName>
</protein>
<evidence type="ECO:0000256" key="1">
    <source>
        <dbReference type="ARBA" id="ARBA00004141"/>
    </source>
</evidence>
<reference evidence="8 9" key="1">
    <citation type="submission" date="2018-03" db="EMBL/GenBank/DDBJ databases">
        <title>Genomic Encyclopedia of Type Strains, Phase III (KMG-III): the genomes of soil and plant-associated and newly described type strains.</title>
        <authorList>
            <person name="Whitman W."/>
        </authorList>
    </citation>
    <scope>NUCLEOTIDE SEQUENCE [LARGE SCALE GENOMIC DNA]</scope>
    <source>
        <strain evidence="8 9">CGMCC 4.7104</strain>
    </source>
</reference>
<evidence type="ECO:0000256" key="2">
    <source>
        <dbReference type="ARBA" id="ARBA00022692"/>
    </source>
</evidence>
<feature type="transmembrane region" description="Helical" evidence="6">
    <location>
        <begin position="233"/>
        <end position="249"/>
    </location>
</feature>
<feature type="transmembrane region" description="Helical" evidence="6">
    <location>
        <begin position="119"/>
        <end position="137"/>
    </location>
</feature>
<dbReference type="EMBL" id="PVNG01000015">
    <property type="protein sequence ID" value="PRX61391.1"/>
    <property type="molecule type" value="Genomic_DNA"/>
</dbReference>
<organism evidence="8 9">
    <name type="scientific">Nonomuraea fuscirosea</name>
    <dbReference type="NCBI Taxonomy" id="1291556"/>
    <lineage>
        <taxon>Bacteria</taxon>
        <taxon>Bacillati</taxon>
        <taxon>Actinomycetota</taxon>
        <taxon>Actinomycetes</taxon>
        <taxon>Streptosporangiales</taxon>
        <taxon>Streptosporangiaceae</taxon>
        <taxon>Nonomuraea</taxon>
    </lineage>
</organism>
<keyword evidence="2 6" id="KW-0812">Transmembrane</keyword>
<evidence type="ECO:0000256" key="5">
    <source>
        <dbReference type="SAM" id="MobiDB-lite"/>
    </source>
</evidence>
<name>A0A2T0MSF1_9ACTN</name>
<feature type="domain" description="O-antigen ligase-related" evidence="7">
    <location>
        <begin position="240"/>
        <end position="367"/>
    </location>
</feature>
<feature type="transmembrane region" description="Helical" evidence="6">
    <location>
        <begin position="279"/>
        <end position="304"/>
    </location>
</feature>
<keyword evidence="9" id="KW-1185">Reference proteome</keyword>
<evidence type="ECO:0000313" key="8">
    <source>
        <dbReference type="EMBL" id="PRX61391.1"/>
    </source>
</evidence>
<evidence type="ECO:0000256" key="3">
    <source>
        <dbReference type="ARBA" id="ARBA00022989"/>
    </source>
</evidence>
<feature type="transmembrane region" description="Helical" evidence="6">
    <location>
        <begin position="255"/>
        <end position="272"/>
    </location>
</feature>
<feature type="transmembrane region" description="Helical" evidence="6">
    <location>
        <begin position="393"/>
        <end position="411"/>
    </location>
</feature>
<feature type="transmembrane region" description="Helical" evidence="6">
    <location>
        <begin position="361"/>
        <end position="381"/>
    </location>
</feature>
<dbReference type="Proteomes" id="UP000238312">
    <property type="component" value="Unassembled WGS sequence"/>
</dbReference>
<accession>A0A2T0MSF1</accession>
<feature type="transmembrane region" description="Helical" evidence="6">
    <location>
        <begin position="206"/>
        <end position="224"/>
    </location>
</feature>
<dbReference type="PANTHER" id="PTHR37422">
    <property type="entry name" value="TEICHURONIC ACID BIOSYNTHESIS PROTEIN TUAE"/>
    <property type="match status" value="1"/>
</dbReference>
<feature type="transmembrane region" description="Helical" evidence="6">
    <location>
        <begin position="26"/>
        <end position="45"/>
    </location>
</feature>
<feature type="compositionally biased region" description="Polar residues" evidence="5">
    <location>
        <begin position="448"/>
        <end position="457"/>
    </location>
</feature>
<feature type="transmembrane region" description="Helical" evidence="6">
    <location>
        <begin position="144"/>
        <end position="166"/>
    </location>
</feature>
<feature type="transmembrane region" description="Helical" evidence="6">
    <location>
        <begin position="417"/>
        <end position="437"/>
    </location>
</feature>
<keyword evidence="4 6" id="KW-0472">Membrane</keyword>
<dbReference type="AlphaFoldDB" id="A0A2T0MSF1"/>
<comment type="subcellular location">
    <subcellularLocation>
        <location evidence="1">Membrane</location>
        <topology evidence="1">Multi-pass membrane protein</topology>
    </subcellularLocation>
</comment>
<comment type="caution">
    <text evidence="8">The sequence shown here is derived from an EMBL/GenBank/DDBJ whole genome shotgun (WGS) entry which is preliminary data.</text>
</comment>